<organism evidence="1 2">
    <name type="scientific">Acetoanaerobium noterae</name>
    <dbReference type="NCBI Taxonomy" id="745369"/>
    <lineage>
        <taxon>Bacteria</taxon>
        <taxon>Bacillati</taxon>
        <taxon>Bacillota</taxon>
        <taxon>Clostridia</taxon>
        <taxon>Peptostreptococcales</taxon>
        <taxon>Filifactoraceae</taxon>
        <taxon>Acetoanaerobium</taxon>
    </lineage>
</organism>
<proteinExistence type="predicted"/>
<evidence type="ECO:0000313" key="1">
    <source>
        <dbReference type="EMBL" id="SKB65005.1"/>
    </source>
</evidence>
<dbReference type="Proteomes" id="UP000243406">
    <property type="component" value="Unassembled WGS sequence"/>
</dbReference>
<sequence>MKLNNREKLIVILIIAISALFFSQLLSKDYKGPDYLPDPIQKNLSSKQYLDLETKAGNIKVELVASYEVHAGVRGRKNYCSDYPSMISPMDLILAWGDLNQPKLIETVKYRQSGRWYYYNLNPDAPVTVSHVGQHSSNTHIIPANDEVLKKLKTVKENSVVLISGYLVNVIFEDGPWSTSLSRTDTGDGACEILLVKTITVN</sequence>
<dbReference type="RefSeq" id="WP_079590283.1">
    <property type="nucleotide sequence ID" value="NZ_FUYN01000006.1"/>
</dbReference>
<dbReference type="OrthoDB" id="6706661at2"/>
<evidence type="ECO:0000313" key="2">
    <source>
        <dbReference type="Proteomes" id="UP000243406"/>
    </source>
</evidence>
<keyword evidence="2" id="KW-1185">Reference proteome</keyword>
<dbReference type="AlphaFoldDB" id="A0A1T5CZT0"/>
<name>A0A1T5CZT0_9FIRM</name>
<dbReference type="EMBL" id="FUYN01000006">
    <property type="protein sequence ID" value="SKB65005.1"/>
    <property type="molecule type" value="Genomic_DNA"/>
</dbReference>
<reference evidence="2" key="1">
    <citation type="submission" date="2017-02" db="EMBL/GenBank/DDBJ databases">
        <authorList>
            <person name="Varghese N."/>
            <person name="Submissions S."/>
        </authorList>
    </citation>
    <scope>NUCLEOTIDE SEQUENCE [LARGE SCALE GENOMIC DNA]</scope>
    <source>
        <strain evidence="2">ATCC 35199</strain>
    </source>
</reference>
<protein>
    <submittedName>
        <fullName evidence="1">Uncharacterized protein</fullName>
    </submittedName>
</protein>
<accession>A0A1T5CZT0</accession>
<gene>
    <name evidence="1" type="ORF">SAMN02745120_2510</name>
</gene>